<dbReference type="AlphaFoldDB" id="A0A3S0RWC8"/>
<keyword evidence="3" id="KW-1185">Reference proteome</keyword>
<evidence type="ECO:0000313" key="3">
    <source>
        <dbReference type="Proteomes" id="UP000267077"/>
    </source>
</evidence>
<dbReference type="Gene3D" id="3.30.70.1290">
    <property type="entry name" value="Transposase IS200-like"/>
    <property type="match status" value="1"/>
</dbReference>
<dbReference type="EMBL" id="RYZR01000001">
    <property type="protein sequence ID" value="RUL67154.1"/>
    <property type="molecule type" value="Genomic_DNA"/>
</dbReference>
<dbReference type="GO" id="GO:0003677">
    <property type="term" value="F:DNA binding"/>
    <property type="evidence" value="ECO:0007669"/>
    <property type="project" value="InterPro"/>
</dbReference>
<evidence type="ECO:0000259" key="1">
    <source>
        <dbReference type="SMART" id="SM01321"/>
    </source>
</evidence>
<gene>
    <name evidence="2" type="ORF">EKH79_00685</name>
</gene>
<dbReference type="RefSeq" id="WP_126671865.1">
    <property type="nucleotide sequence ID" value="NZ_RYZR01000001.1"/>
</dbReference>
<dbReference type="InterPro" id="IPR002686">
    <property type="entry name" value="Transposase_17"/>
</dbReference>
<dbReference type="GO" id="GO:0006313">
    <property type="term" value="P:DNA transposition"/>
    <property type="evidence" value="ECO:0007669"/>
    <property type="project" value="InterPro"/>
</dbReference>
<dbReference type="PANTHER" id="PTHR34322">
    <property type="entry name" value="TRANSPOSASE, Y1_TNP DOMAIN-CONTAINING"/>
    <property type="match status" value="1"/>
</dbReference>
<dbReference type="GO" id="GO:0004803">
    <property type="term" value="F:transposase activity"/>
    <property type="evidence" value="ECO:0007669"/>
    <property type="project" value="InterPro"/>
</dbReference>
<comment type="caution">
    <text evidence="2">The sequence shown here is derived from an EMBL/GenBank/DDBJ whole genome shotgun (WGS) entry which is preliminary data.</text>
</comment>
<dbReference type="PANTHER" id="PTHR34322:SF2">
    <property type="entry name" value="TRANSPOSASE IS200-LIKE DOMAIN-CONTAINING PROTEIN"/>
    <property type="match status" value="1"/>
</dbReference>
<dbReference type="SMART" id="SM01321">
    <property type="entry name" value="Y1_Tnp"/>
    <property type="match status" value="1"/>
</dbReference>
<feature type="domain" description="Transposase IS200-like" evidence="1">
    <location>
        <begin position="9"/>
        <end position="124"/>
    </location>
</feature>
<sequence>MPRLPRFDIAGVPQHVLQRGRGSNACFFSTDDYQCYLTQLLHASQRWQCAVHAYVLMPNHVHLLVTPSRLGALAGMMQSIGRNYVNYVNMTYHRTGTLWEGRYKSCLVDAEHYLLMCYRYIELNPIRAGVAVEPSVYPWSSYRCNALGDIDALIEPHAQYLSLGWDDEERLRAYRDLFANDISRASLDEIRTYVQQQRVLGSPAFQMQVEARLGRYAKARPPHRPRRVPDMLASRR</sequence>
<dbReference type="OrthoDB" id="9814067at2"/>
<proteinExistence type="predicted"/>
<reference evidence="2 3" key="1">
    <citation type="submission" date="2018-12" db="EMBL/GenBank/DDBJ databases">
        <title>Dyella dinghuensis sp. nov. DHOA06 and Dyella choica sp. nov. 4M-K27, isolated from forest soil.</title>
        <authorList>
            <person name="Qiu L.-H."/>
            <person name="Gao Z.-H."/>
        </authorList>
    </citation>
    <scope>NUCLEOTIDE SEQUENCE [LARGE SCALE GENOMIC DNA]</scope>
    <source>
        <strain evidence="2 3">DHOA06</strain>
    </source>
</reference>
<dbReference type="Proteomes" id="UP000267077">
    <property type="component" value="Unassembled WGS sequence"/>
</dbReference>
<protein>
    <submittedName>
        <fullName evidence="2">Transposase</fullName>
    </submittedName>
</protein>
<evidence type="ECO:0000313" key="2">
    <source>
        <dbReference type="EMBL" id="RUL67154.1"/>
    </source>
</evidence>
<dbReference type="SUPFAM" id="SSF143422">
    <property type="entry name" value="Transposase IS200-like"/>
    <property type="match status" value="1"/>
</dbReference>
<accession>A0A3S0RWC8</accession>
<dbReference type="InterPro" id="IPR036515">
    <property type="entry name" value="Transposase_17_sf"/>
</dbReference>
<dbReference type="Pfam" id="PF01797">
    <property type="entry name" value="Y1_Tnp"/>
    <property type="match status" value="1"/>
</dbReference>
<organism evidence="2 3">
    <name type="scientific">Dyella dinghuensis</name>
    <dbReference type="NCBI Taxonomy" id="1920169"/>
    <lineage>
        <taxon>Bacteria</taxon>
        <taxon>Pseudomonadati</taxon>
        <taxon>Pseudomonadota</taxon>
        <taxon>Gammaproteobacteria</taxon>
        <taxon>Lysobacterales</taxon>
        <taxon>Rhodanobacteraceae</taxon>
        <taxon>Dyella</taxon>
    </lineage>
</organism>
<name>A0A3S0RWC8_9GAMM</name>